<gene>
    <name evidence="3" type="ORF">F5147DRAFT_748484</name>
</gene>
<dbReference type="Proteomes" id="UP000823399">
    <property type="component" value="Unassembled WGS sequence"/>
</dbReference>
<dbReference type="EMBL" id="JABBWM010000127">
    <property type="protein sequence ID" value="KAG2087899.1"/>
    <property type="molecule type" value="Genomic_DNA"/>
</dbReference>
<reference evidence="3" key="1">
    <citation type="journal article" date="2020" name="New Phytol.">
        <title>Comparative genomics reveals dynamic genome evolution in host specialist ectomycorrhizal fungi.</title>
        <authorList>
            <person name="Lofgren L.A."/>
            <person name="Nguyen N.H."/>
            <person name="Vilgalys R."/>
            <person name="Ruytinx J."/>
            <person name="Liao H.L."/>
            <person name="Branco S."/>
            <person name="Kuo A."/>
            <person name="LaButti K."/>
            <person name="Lipzen A."/>
            <person name="Andreopoulos W."/>
            <person name="Pangilinan J."/>
            <person name="Riley R."/>
            <person name="Hundley H."/>
            <person name="Na H."/>
            <person name="Barry K."/>
            <person name="Grigoriev I.V."/>
            <person name="Stajich J.E."/>
            <person name="Kennedy P.G."/>
        </authorList>
    </citation>
    <scope>NUCLEOTIDE SEQUENCE</scope>
    <source>
        <strain evidence="3">FC423</strain>
    </source>
</reference>
<feature type="compositionally biased region" description="Basic and acidic residues" evidence="1">
    <location>
        <begin position="1"/>
        <end position="11"/>
    </location>
</feature>
<dbReference type="AlphaFoldDB" id="A0A9P7ET90"/>
<sequence length="270" mass="30709">MNIDGTSEKEGGYAIRHSHQPVSDFGRNQVGGEDLDRKNPLATTYPKLFPYGVGGIEDTRGKFIGFDEHVRWALQYHNRRFRTHHSFPFVIFGMEQKCKALQSARIQMRRKDFERNGFIINSVTVSDLQQAEKEEAEHRPISNPRVCLLWKHVFAVQYRGFIWGTCLCLRGPSLWMTINPSDTHDPVAQIFAGEQINMDDFSPVAGPDSNRRAQNIARDPFTTAKYFFFIIKAVLSALFQIEVKGNRNVNPGSGVGLWMCCTHLLGLGPY</sequence>
<comment type="caution">
    <text evidence="3">The sequence shown here is derived from an EMBL/GenBank/DDBJ whole genome shotgun (WGS) entry which is preliminary data.</text>
</comment>
<name>A0A9P7ET90_9AGAM</name>
<evidence type="ECO:0000259" key="2">
    <source>
        <dbReference type="Pfam" id="PF14214"/>
    </source>
</evidence>
<keyword evidence="4" id="KW-1185">Reference proteome</keyword>
<evidence type="ECO:0000256" key="1">
    <source>
        <dbReference type="SAM" id="MobiDB-lite"/>
    </source>
</evidence>
<evidence type="ECO:0000313" key="4">
    <source>
        <dbReference type="Proteomes" id="UP000823399"/>
    </source>
</evidence>
<feature type="region of interest" description="Disordered" evidence="1">
    <location>
        <begin position="1"/>
        <end position="38"/>
    </location>
</feature>
<feature type="domain" description="Helitron helicase-like" evidence="2">
    <location>
        <begin position="69"/>
        <end position="246"/>
    </location>
</feature>
<proteinExistence type="predicted"/>
<accession>A0A9P7ET90</accession>
<dbReference type="OrthoDB" id="432234at2759"/>
<dbReference type="GeneID" id="64702331"/>
<dbReference type="RefSeq" id="XP_041285363.1">
    <property type="nucleotide sequence ID" value="XM_041440072.1"/>
</dbReference>
<dbReference type="InterPro" id="IPR025476">
    <property type="entry name" value="Helitron_helicase-like"/>
</dbReference>
<evidence type="ECO:0000313" key="3">
    <source>
        <dbReference type="EMBL" id="KAG2087899.1"/>
    </source>
</evidence>
<organism evidence="3 4">
    <name type="scientific">Suillus discolor</name>
    <dbReference type="NCBI Taxonomy" id="1912936"/>
    <lineage>
        <taxon>Eukaryota</taxon>
        <taxon>Fungi</taxon>
        <taxon>Dikarya</taxon>
        <taxon>Basidiomycota</taxon>
        <taxon>Agaricomycotina</taxon>
        <taxon>Agaricomycetes</taxon>
        <taxon>Agaricomycetidae</taxon>
        <taxon>Boletales</taxon>
        <taxon>Suillineae</taxon>
        <taxon>Suillaceae</taxon>
        <taxon>Suillus</taxon>
    </lineage>
</organism>
<protein>
    <recommendedName>
        <fullName evidence="2">Helitron helicase-like domain-containing protein</fullName>
    </recommendedName>
</protein>
<dbReference type="Pfam" id="PF14214">
    <property type="entry name" value="Helitron_like_N"/>
    <property type="match status" value="1"/>
</dbReference>